<dbReference type="InterPro" id="IPR005135">
    <property type="entry name" value="Endo/exonuclease/phosphatase"/>
</dbReference>
<dbReference type="Gene3D" id="3.40.50.300">
    <property type="entry name" value="P-loop containing nucleotide triphosphate hydrolases"/>
    <property type="match status" value="1"/>
</dbReference>
<evidence type="ECO:0000313" key="10">
    <source>
        <dbReference type="Proteomes" id="UP001396334"/>
    </source>
</evidence>
<dbReference type="InterPro" id="IPR050747">
    <property type="entry name" value="Mitochondrial_chaperone_BCS1"/>
</dbReference>
<dbReference type="Pfam" id="PF00004">
    <property type="entry name" value="AAA"/>
    <property type="match status" value="1"/>
</dbReference>
<keyword evidence="5" id="KW-0460">Magnesium</keyword>
<dbReference type="InterPro" id="IPR003593">
    <property type="entry name" value="AAA+_ATPase"/>
</dbReference>
<evidence type="ECO:0000256" key="1">
    <source>
        <dbReference type="ARBA" id="ARBA00001946"/>
    </source>
</evidence>
<dbReference type="CDD" id="cd19510">
    <property type="entry name" value="RecA-like_BCS1"/>
    <property type="match status" value="1"/>
</dbReference>
<dbReference type="SUPFAM" id="SSF56219">
    <property type="entry name" value="DNase I-like"/>
    <property type="match status" value="1"/>
</dbReference>
<name>A0ABR2RD11_9ROSI</name>
<dbReference type="EMBL" id="JBBPBN010000023">
    <property type="protein sequence ID" value="KAK9010744.1"/>
    <property type="molecule type" value="Genomic_DNA"/>
</dbReference>
<evidence type="ECO:0000256" key="5">
    <source>
        <dbReference type="ARBA" id="ARBA00022842"/>
    </source>
</evidence>
<dbReference type="SUPFAM" id="SSF52540">
    <property type="entry name" value="P-loop containing nucleoside triphosphate hydrolases"/>
    <property type="match status" value="1"/>
</dbReference>
<feature type="region of interest" description="Disordered" evidence="7">
    <location>
        <begin position="828"/>
        <end position="857"/>
    </location>
</feature>
<dbReference type="Proteomes" id="UP001396334">
    <property type="component" value="Unassembled WGS sequence"/>
</dbReference>
<evidence type="ECO:0000256" key="4">
    <source>
        <dbReference type="ARBA" id="ARBA00022840"/>
    </source>
</evidence>
<dbReference type="Pfam" id="PF03372">
    <property type="entry name" value="Exo_endo_phos"/>
    <property type="match status" value="1"/>
</dbReference>
<evidence type="ECO:0000256" key="2">
    <source>
        <dbReference type="ARBA" id="ARBA00007448"/>
    </source>
</evidence>
<gene>
    <name evidence="9" type="ORF">V6N11_043613</name>
</gene>
<dbReference type="InterPro" id="IPR036691">
    <property type="entry name" value="Endo/exonu/phosph_ase_sf"/>
</dbReference>
<reference evidence="9 10" key="1">
    <citation type="journal article" date="2024" name="G3 (Bethesda)">
        <title>Genome assembly of Hibiscus sabdariffa L. provides insights into metabolisms of medicinal natural products.</title>
        <authorList>
            <person name="Kim T."/>
        </authorList>
    </citation>
    <scope>NUCLEOTIDE SEQUENCE [LARGE SCALE GENOMIC DNA]</scope>
    <source>
        <strain evidence="9">TK-2024</strain>
        <tissue evidence="9">Old leaves</tissue>
    </source>
</reference>
<sequence length="857" mass="99490">MTMLAWNVRGLGNKDTVRALKNFVSKFNPGIIFLSETKQKMRYLEKIRMKMKYDNAHYVEPIGIAGGLLLWWKNDVKISILHSGKNIIDCELSVNGENEWFCSFIYGPPYEDEKQVFWESLSTIRNSTQVKWCIVGDSNIVARAEDKMGGVPFEPSQAKWFFDFLNKSCMIELPIQGGTFTWSNQRSDDDVIVEKLDRILSSLEWSETFPRALGVLDVAMASDHAPILLLLQGMPKRCKKDFKFESTWLLEDECFQEVEKGWAPIPQVNGSRIFGRKLKKTRSKLIKWSRDKFGKRRRSAEEITERIKLLQENPLILRTTNEVKELKVELNKICESEERHWHQRARVDWLKYGDKNTKFFHATTLQNRRANTVLATFAVVYSTATMVFVYTVARQHFPQHLVDGVEKYGRKLVNFAFPYSQITFPEFTDAYMRRSEAFTAIQNYLSEKSSASANRLKADALKDSRSLVLSMDYNEEIADEFEGIKVWWTSNRNIPRSMQISVYPAVDEKYYKLTFHNRHKKRIIESYLPKVMEDGKAIGQDNRLRKLYSNNPSKHWNGFNPKWSHVAFEHPASFDTLAMGAKRKKEIINDLDAFKEGREDYKRIGKPWKRGYLLYGPPGTGKSTMIAAMANYLKYDVYDLELTTIKDNTELRRLLIDTSSKSILVIEDIDCSLDIMNERESKKRKIKEDDDLDPISKEVKKETEETTESKVTLSGILNCIDGLWSSCGGERIIVFTTNYPEKLDQALIRRGRMDKRIEMSYCCFEAFKVLAKHYLKIDSHLLFEEIGELLGKTDMTPADVAENLIPMFKDENVETRMNRLIEALKAAKEGEGASRPNEKRKRGCNTRINKREKRNIR</sequence>
<dbReference type="SMART" id="SM00382">
    <property type="entry name" value="AAA"/>
    <property type="match status" value="1"/>
</dbReference>
<dbReference type="InterPro" id="IPR003959">
    <property type="entry name" value="ATPase_AAA_core"/>
</dbReference>
<feature type="compositionally biased region" description="Basic residues" evidence="7">
    <location>
        <begin position="838"/>
        <end position="857"/>
    </location>
</feature>
<proteinExistence type="inferred from homology"/>
<comment type="cofactor">
    <cofactor evidence="1">
        <name>Mg(2+)</name>
        <dbReference type="ChEBI" id="CHEBI:18420"/>
    </cofactor>
</comment>
<comment type="similarity">
    <text evidence="2">Belongs to the AAA ATPase family. BCS1 subfamily.</text>
</comment>
<dbReference type="InterPro" id="IPR025753">
    <property type="entry name" value="AAA_N_dom"/>
</dbReference>
<keyword evidence="4" id="KW-0067">ATP-binding</keyword>
<dbReference type="PROSITE" id="PS00674">
    <property type="entry name" value="AAA"/>
    <property type="match status" value="1"/>
</dbReference>
<evidence type="ECO:0000313" key="9">
    <source>
        <dbReference type="EMBL" id="KAK9010744.1"/>
    </source>
</evidence>
<dbReference type="Gene3D" id="3.60.10.10">
    <property type="entry name" value="Endonuclease/exonuclease/phosphatase"/>
    <property type="match status" value="1"/>
</dbReference>
<keyword evidence="10" id="KW-1185">Reference proteome</keyword>
<dbReference type="PANTHER" id="PTHR23070">
    <property type="entry name" value="BCS1 AAA-TYPE ATPASE"/>
    <property type="match status" value="1"/>
</dbReference>
<dbReference type="Pfam" id="PF14363">
    <property type="entry name" value="AAA_assoc"/>
    <property type="match status" value="1"/>
</dbReference>
<dbReference type="Pfam" id="PF25568">
    <property type="entry name" value="AAA_lid_At3g28540"/>
    <property type="match status" value="1"/>
</dbReference>
<evidence type="ECO:0000256" key="3">
    <source>
        <dbReference type="ARBA" id="ARBA00022801"/>
    </source>
</evidence>
<comment type="caution">
    <text evidence="9">The sequence shown here is derived from an EMBL/GenBank/DDBJ whole genome shotgun (WGS) entry which is preliminary data.</text>
</comment>
<keyword evidence="3" id="KW-0378">Hydrolase</keyword>
<evidence type="ECO:0000259" key="8">
    <source>
        <dbReference type="SMART" id="SM00382"/>
    </source>
</evidence>
<dbReference type="InterPro" id="IPR027417">
    <property type="entry name" value="P-loop_NTPase"/>
</dbReference>
<protein>
    <recommendedName>
        <fullName evidence="8">AAA+ ATPase domain-containing protein</fullName>
    </recommendedName>
</protein>
<comment type="catalytic activity">
    <reaction evidence="6">
        <text>ATP + H2O = ADP + phosphate + H(+)</text>
        <dbReference type="Rhea" id="RHEA:13065"/>
        <dbReference type="ChEBI" id="CHEBI:15377"/>
        <dbReference type="ChEBI" id="CHEBI:15378"/>
        <dbReference type="ChEBI" id="CHEBI:30616"/>
        <dbReference type="ChEBI" id="CHEBI:43474"/>
        <dbReference type="ChEBI" id="CHEBI:456216"/>
    </reaction>
</comment>
<keyword evidence="4" id="KW-0547">Nucleotide-binding</keyword>
<feature type="domain" description="AAA+ ATPase" evidence="8">
    <location>
        <begin position="608"/>
        <end position="763"/>
    </location>
</feature>
<dbReference type="InterPro" id="IPR003960">
    <property type="entry name" value="ATPase_AAA_CS"/>
</dbReference>
<evidence type="ECO:0000256" key="6">
    <source>
        <dbReference type="ARBA" id="ARBA00049360"/>
    </source>
</evidence>
<dbReference type="InterPro" id="IPR058017">
    <property type="entry name" value="At3g28540-like_C"/>
</dbReference>
<evidence type="ECO:0000256" key="7">
    <source>
        <dbReference type="SAM" id="MobiDB-lite"/>
    </source>
</evidence>
<accession>A0ABR2RD11</accession>
<dbReference type="Gene3D" id="6.10.280.40">
    <property type="match status" value="1"/>
</dbReference>
<organism evidence="9 10">
    <name type="scientific">Hibiscus sabdariffa</name>
    <name type="common">roselle</name>
    <dbReference type="NCBI Taxonomy" id="183260"/>
    <lineage>
        <taxon>Eukaryota</taxon>
        <taxon>Viridiplantae</taxon>
        <taxon>Streptophyta</taxon>
        <taxon>Embryophyta</taxon>
        <taxon>Tracheophyta</taxon>
        <taxon>Spermatophyta</taxon>
        <taxon>Magnoliopsida</taxon>
        <taxon>eudicotyledons</taxon>
        <taxon>Gunneridae</taxon>
        <taxon>Pentapetalae</taxon>
        <taxon>rosids</taxon>
        <taxon>malvids</taxon>
        <taxon>Malvales</taxon>
        <taxon>Malvaceae</taxon>
        <taxon>Malvoideae</taxon>
        <taxon>Hibiscus</taxon>
    </lineage>
</organism>